<sequence>MFIEQYQETINQQLKLCKVVPITLNPKNVLRSLLAAEDKLDDEHLYQNYCKKQELIINNMNEENAYVIMNICSLIKLSLDKRKDASKEELQEIILDQIKTDSINWPQFKQIRWPEYLEYFSNLSKSLINHSFKLIESIVLDLTTKPFECSEFHQYMTDQLEQTMSVLAVEMSDFVRVPNSNSLYLELKKYFNSIIQNIHLYINRTSLFCNTQMEFLNETLTKYHTLANVRTYQVLQTETSQYIISQCHVSLKEMFFYRIEFLIFEKDLVKSIIRHFYEYSKLNLGVYQMSTLTQTFQDAIHMHQLLDENQSVQVNLDSKLFDQDGDCLKYKTWLYQKKSIQSQQMLTGSSVVGGSIGAGLGCLIVDSVDPKIPWEEKLKRAGFSSVATGLVGAAMRIPVIGTILSQALLFYAIKLTANNKVIDKNEKMKNLAHIGVQSSVGIGSAVAGQILIPIPVLGAIIGGTVGGVAMSLYSKFFVPKTKHSIKLMINDLINRQLDDGLFVYDEQVIKIMRINQQHYFGCKPEKYTDSQWLTILMVYLVNEVHYLSNIQGLEKIRELQEQMTKKPSDEIKCVKQIREIDDDLEQQEIISVKLEKSRNYIQQQEINTLQIAPQIGEFINGMIANFKL</sequence>
<comment type="caution">
    <text evidence="2">The sequence shown here is derived from an EMBL/GenBank/DDBJ whole genome shotgun (WGS) entry which is preliminary data.</text>
</comment>
<evidence type="ECO:0000313" key="2">
    <source>
        <dbReference type="EMBL" id="CAD8138780.1"/>
    </source>
</evidence>
<accession>A0A8S1SFZ5</accession>
<feature type="transmembrane region" description="Helical" evidence="1">
    <location>
        <begin position="434"/>
        <end position="452"/>
    </location>
</feature>
<keyword evidence="3" id="KW-1185">Reference proteome</keyword>
<name>A0A8S1SFZ5_9CILI</name>
<dbReference type="Proteomes" id="UP000689195">
    <property type="component" value="Unassembled WGS sequence"/>
</dbReference>
<feature type="transmembrane region" description="Helical" evidence="1">
    <location>
        <begin position="386"/>
        <end position="413"/>
    </location>
</feature>
<dbReference type="EMBL" id="CAJJDO010000007">
    <property type="protein sequence ID" value="CAD8138780.1"/>
    <property type="molecule type" value="Genomic_DNA"/>
</dbReference>
<keyword evidence="1" id="KW-1133">Transmembrane helix</keyword>
<organism evidence="2 3">
    <name type="scientific">Paramecium pentaurelia</name>
    <dbReference type="NCBI Taxonomy" id="43138"/>
    <lineage>
        <taxon>Eukaryota</taxon>
        <taxon>Sar</taxon>
        <taxon>Alveolata</taxon>
        <taxon>Ciliophora</taxon>
        <taxon>Intramacronucleata</taxon>
        <taxon>Oligohymenophorea</taxon>
        <taxon>Peniculida</taxon>
        <taxon>Parameciidae</taxon>
        <taxon>Paramecium</taxon>
    </lineage>
</organism>
<keyword evidence="1" id="KW-0812">Transmembrane</keyword>
<proteinExistence type="predicted"/>
<reference evidence="2" key="1">
    <citation type="submission" date="2021-01" db="EMBL/GenBank/DDBJ databases">
        <authorList>
            <consortium name="Genoscope - CEA"/>
            <person name="William W."/>
        </authorList>
    </citation>
    <scope>NUCLEOTIDE SEQUENCE</scope>
</reference>
<gene>
    <name evidence="2" type="ORF">PPENT_87.1.T0070309</name>
</gene>
<evidence type="ECO:0008006" key="4">
    <source>
        <dbReference type="Google" id="ProtNLM"/>
    </source>
</evidence>
<protein>
    <recommendedName>
        <fullName evidence="4">Transmembrane protein</fullName>
    </recommendedName>
</protein>
<feature type="transmembrane region" description="Helical" evidence="1">
    <location>
        <begin position="458"/>
        <end position="478"/>
    </location>
</feature>
<evidence type="ECO:0000313" key="3">
    <source>
        <dbReference type="Proteomes" id="UP000689195"/>
    </source>
</evidence>
<evidence type="ECO:0000256" key="1">
    <source>
        <dbReference type="SAM" id="Phobius"/>
    </source>
</evidence>
<dbReference type="AlphaFoldDB" id="A0A8S1SFZ5"/>
<dbReference type="OrthoDB" id="294435at2759"/>
<keyword evidence="1" id="KW-0472">Membrane</keyword>